<dbReference type="PROSITE" id="PS50927">
    <property type="entry name" value="BULB_LECTIN"/>
    <property type="match status" value="1"/>
</dbReference>
<feature type="domain" description="Bulb-type lectin" evidence="1">
    <location>
        <begin position="2"/>
        <end position="123"/>
    </location>
</feature>
<keyword evidence="3" id="KW-1185">Reference proteome</keyword>
<dbReference type="PANTHER" id="PTHR16320">
    <property type="entry name" value="SPHINGOMYELINASE FAMILY MEMBER"/>
    <property type="match status" value="1"/>
</dbReference>
<gene>
    <name evidence="2" type="ORF">GCM10009107_42770</name>
</gene>
<proteinExistence type="predicted"/>
<dbReference type="SUPFAM" id="SSF56219">
    <property type="entry name" value="DNase I-like"/>
    <property type="match status" value="1"/>
</dbReference>
<evidence type="ECO:0000259" key="1">
    <source>
        <dbReference type="PROSITE" id="PS50927"/>
    </source>
</evidence>
<dbReference type="SMART" id="SM00108">
    <property type="entry name" value="B_lectin"/>
    <property type="match status" value="1"/>
</dbReference>
<dbReference type="InterPro" id="IPR036426">
    <property type="entry name" value="Bulb-type_lectin_dom_sf"/>
</dbReference>
<reference evidence="2 3" key="1">
    <citation type="journal article" date="2019" name="Int. J. Syst. Evol. Microbiol.">
        <title>The Global Catalogue of Microorganisms (GCM) 10K type strain sequencing project: providing services to taxonomists for standard genome sequencing and annotation.</title>
        <authorList>
            <consortium name="The Broad Institute Genomics Platform"/>
            <consortium name="The Broad Institute Genome Sequencing Center for Infectious Disease"/>
            <person name="Wu L."/>
            <person name="Ma J."/>
        </authorList>
    </citation>
    <scope>NUCLEOTIDE SEQUENCE [LARGE SCALE GENOMIC DNA]</scope>
    <source>
        <strain evidence="2 3">JCM 15503</strain>
    </source>
</reference>
<dbReference type="EMBL" id="BAAAEW010000026">
    <property type="protein sequence ID" value="GAA0760342.1"/>
    <property type="molecule type" value="Genomic_DNA"/>
</dbReference>
<dbReference type="InterPro" id="IPR038772">
    <property type="entry name" value="Sph/SMPD2-like"/>
</dbReference>
<organism evidence="2 3">
    <name type="scientific">Ideonella azotifigens</name>
    <dbReference type="NCBI Taxonomy" id="513160"/>
    <lineage>
        <taxon>Bacteria</taxon>
        <taxon>Pseudomonadati</taxon>
        <taxon>Pseudomonadota</taxon>
        <taxon>Betaproteobacteria</taxon>
        <taxon>Burkholderiales</taxon>
        <taxon>Sphaerotilaceae</taxon>
        <taxon>Ideonella</taxon>
    </lineage>
</organism>
<evidence type="ECO:0000313" key="3">
    <source>
        <dbReference type="Proteomes" id="UP001500279"/>
    </source>
</evidence>
<dbReference type="Gene3D" id="3.60.10.10">
    <property type="entry name" value="Endonuclease/exonuclease/phosphatase"/>
    <property type="match status" value="1"/>
</dbReference>
<dbReference type="Pfam" id="PF03372">
    <property type="entry name" value="Exo_endo_phos"/>
    <property type="match status" value="1"/>
</dbReference>
<dbReference type="RefSeq" id="WP_170200773.1">
    <property type="nucleotide sequence ID" value="NZ_BAAAEW010000026.1"/>
</dbReference>
<dbReference type="SUPFAM" id="SSF51110">
    <property type="entry name" value="alpha-D-mannose-specific plant lectins"/>
    <property type="match status" value="1"/>
</dbReference>
<dbReference type="SUPFAM" id="SSF89372">
    <property type="entry name" value="Fucose-specific lectin"/>
    <property type="match status" value="1"/>
</dbReference>
<dbReference type="Proteomes" id="UP001500279">
    <property type="component" value="Unassembled WGS sequence"/>
</dbReference>
<protein>
    <recommendedName>
        <fullName evidence="1">Bulb-type lectin domain-containing protein</fullName>
    </recommendedName>
</protein>
<dbReference type="InterPro" id="IPR036691">
    <property type="entry name" value="Endo/exonu/phosph_ase_sf"/>
</dbReference>
<dbReference type="InterPro" id="IPR005135">
    <property type="entry name" value="Endo/exonuclease/phosphatase"/>
</dbReference>
<dbReference type="PANTHER" id="PTHR16320:SF23">
    <property type="entry name" value="SPHINGOMYELINASE C 1"/>
    <property type="match status" value="1"/>
</dbReference>
<dbReference type="InterPro" id="IPR001480">
    <property type="entry name" value="Bulb-type_lectin_dom"/>
</dbReference>
<accession>A0ABN1KAS2</accession>
<evidence type="ECO:0000313" key="2">
    <source>
        <dbReference type="EMBL" id="GAA0760342.1"/>
    </source>
</evidence>
<comment type="caution">
    <text evidence="2">The sequence shown here is derived from an EMBL/GenBank/DDBJ whole genome shotgun (WGS) entry which is preliminary data.</text>
</comment>
<name>A0ABN1KAS2_9BURK</name>
<dbReference type="Gene3D" id="2.90.10.10">
    <property type="entry name" value="Bulb-type lectin domain"/>
    <property type="match status" value="2"/>
</dbReference>
<sequence length="712" mass="77727">MTYFLLTGQKLRAGEHLTSPDGSCFLTQQRDGNLCLYQGPGPEARGGCIWAALGASLPQGDYFAAMQGDGNLCVYRQKPDGNTDFIWSTGTVAPGGKFMAVVEDAGLLTVRVGEADEHAKQPVLWASRRLRLLSFNTHLMEGSAIVTGAKLTGKLPVTFRDDERHAFIVEKVKQSGADVVALQEVWSANRMDNIRDDLKSVYPHSIRGTSGALNRAGSGIVLVSKFPLEDWQFNQFPETSEEDSEDAWATKGVLSATMKLDGGVKLRIGMTHAWTNAGNKDARCTNIENLIGWTLGGRGDMPAALLGDFNVHRIGDPAKFATLESLMAAQGATDSWTRVHGPDQALASATDDHIHNTLDQFFTPGSDTPDSDCLDYVYLKDGAQTPLRPLQATVLRDWHYPLNTSNPAWYWVHKGTLAHLPSAAVAGDKLWVATRAAHDRSLQISRFDQATKQWRHEVLPDVSSDGAPGLVWFAGCLHLFFQQDRQVMKMESVDGRKWSRAESQGGEMRSSGGVCAVVHQGRLYVFCRDPNGEQVCVHQWGPGGWSKRDWLHIDTPHDIAAASLGDTLCVVTVDAGSGSPRGLMRAVLNHTGKWQPAQLERGATATGSPGITSRNGRFELFYREPGGAGMFHRSSADGLNWSGQDFDARLATMDTVCPAAFGDDLLLFYAHVHESGEGYAKRALAHSHYPAGVQLDASDHYPYQVDLVWPQG</sequence>